<dbReference type="Proteomes" id="UP001152562">
    <property type="component" value="Unassembled WGS sequence"/>
</dbReference>
<sequence>MSIEAMRKVEQLEKENRSLKMKLQGENEATEAVSAKLDAGERKEKKHLQDEHPIRLRRSHDRTKKTHKK</sequence>
<keyword evidence="4" id="KW-1185">Reference proteome</keyword>
<dbReference type="EMBL" id="CALOZG010000001">
    <property type="protein sequence ID" value="CAH3842540.1"/>
    <property type="molecule type" value="Genomic_DNA"/>
</dbReference>
<evidence type="ECO:0000256" key="1">
    <source>
        <dbReference type="SAM" id="MobiDB-lite"/>
    </source>
</evidence>
<organism evidence="3 4">
    <name type="scientific">Pieris brassicae</name>
    <name type="common">White butterfly</name>
    <name type="synonym">Large white butterfly</name>
    <dbReference type="NCBI Taxonomy" id="7116"/>
    <lineage>
        <taxon>Eukaryota</taxon>
        <taxon>Metazoa</taxon>
        <taxon>Ecdysozoa</taxon>
        <taxon>Arthropoda</taxon>
        <taxon>Hexapoda</taxon>
        <taxon>Insecta</taxon>
        <taxon>Pterygota</taxon>
        <taxon>Neoptera</taxon>
        <taxon>Endopterygota</taxon>
        <taxon>Lepidoptera</taxon>
        <taxon>Glossata</taxon>
        <taxon>Ditrysia</taxon>
        <taxon>Papilionoidea</taxon>
        <taxon>Pieridae</taxon>
        <taxon>Pierinae</taxon>
        <taxon>Pieris</taxon>
    </lineage>
</organism>
<proteinExistence type="predicted"/>
<dbReference type="AlphaFoldDB" id="A0A9P0SHU7"/>
<protein>
    <submittedName>
        <fullName evidence="3">Uncharacterized protein</fullName>
    </submittedName>
</protein>
<evidence type="ECO:0000313" key="2">
    <source>
        <dbReference type="EMBL" id="CAH3842540.1"/>
    </source>
</evidence>
<feature type="compositionally biased region" description="Basic and acidic residues" evidence="1">
    <location>
        <begin position="38"/>
        <end position="54"/>
    </location>
</feature>
<dbReference type="EMBL" id="CALOZG010000001">
    <property type="protein sequence ID" value="CAH3842916.1"/>
    <property type="molecule type" value="Genomic_DNA"/>
</dbReference>
<name>A0A9P0SHU7_PIEBR</name>
<evidence type="ECO:0000313" key="3">
    <source>
        <dbReference type="EMBL" id="CAH3842916.1"/>
    </source>
</evidence>
<feature type="region of interest" description="Disordered" evidence="1">
    <location>
        <begin position="19"/>
        <end position="69"/>
    </location>
</feature>
<gene>
    <name evidence="2" type="ORF">PIBRA_LOCUS266</name>
    <name evidence="3" type="ORF">PIBRA_LOCUS270</name>
</gene>
<evidence type="ECO:0000313" key="4">
    <source>
        <dbReference type="Proteomes" id="UP001152562"/>
    </source>
</evidence>
<feature type="compositionally biased region" description="Basic residues" evidence="1">
    <location>
        <begin position="55"/>
        <end position="69"/>
    </location>
</feature>
<reference evidence="3" key="1">
    <citation type="submission" date="2022-05" db="EMBL/GenBank/DDBJ databases">
        <authorList>
            <person name="Okamura Y."/>
        </authorList>
    </citation>
    <scope>NUCLEOTIDE SEQUENCE</scope>
</reference>
<accession>A0A9P0SHU7</accession>
<comment type="caution">
    <text evidence="3">The sequence shown here is derived from an EMBL/GenBank/DDBJ whole genome shotgun (WGS) entry which is preliminary data.</text>
</comment>